<protein>
    <submittedName>
        <fullName evidence="1">Uncharacterized protein</fullName>
    </submittedName>
</protein>
<gene>
    <name evidence="2" type="ORF">HMPREF0860_1301</name>
    <name evidence="1" type="ORF">HMPREF1325_1923</name>
</gene>
<dbReference type="eggNOG" id="ENOG5034BRF">
    <property type="taxonomic scope" value="Bacteria"/>
</dbReference>
<dbReference type="OrthoDB" id="361083at2"/>
<reference evidence="3 4" key="1">
    <citation type="submission" date="2013-08" db="EMBL/GenBank/DDBJ databases">
        <authorList>
            <person name="Durkin A.S."/>
            <person name="Haft D.R."/>
            <person name="McCorrison J."/>
            <person name="Torralba M."/>
            <person name="Gillis M."/>
            <person name="Haft D.H."/>
            <person name="Methe B."/>
            <person name="Sutton G."/>
            <person name="Nelson K.E."/>
        </authorList>
    </citation>
    <scope>NUCLEOTIDE SEQUENCE [LARGE SCALE GENOMIC DNA]</scope>
    <source>
        <strain evidence="2 4">ATCC 35536</strain>
        <strain evidence="1 3">VPI DR56BR1116</strain>
    </source>
</reference>
<proteinExistence type="predicted"/>
<dbReference type="AlphaFoldDB" id="U2MSQ8"/>
<name>U2MSQ8_TRESO</name>
<organism evidence="1 3">
    <name type="scientific">Treponema socranskii subsp. socranskii VPI DR56BR1116 = ATCC 35536</name>
    <dbReference type="NCBI Taxonomy" id="1125725"/>
    <lineage>
        <taxon>Bacteria</taxon>
        <taxon>Pseudomonadati</taxon>
        <taxon>Spirochaetota</taxon>
        <taxon>Spirochaetia</taxon>
        <taxon>Spirochaetales</taxon>
        <taxon>Treponemataceae</taxon>
        <taxon>Treponema</taxon>
    </lineage>
</organism>
<dbReference type="Proteomes" id="UP000016646">
    <property type="component" value="Unassembled WGS sequence"/>
</dbReference>
<evidence type="ECO:0000313" key="3">
    <source>
        <dbReference type="Proteomes" id="UP000016412"/>
    </source>
</evidence>
<sequence length="106" mass="12159">MFVSVVLDPGGVDTAQSLASVLAHYGFHKVQRACWESADVGVMQLSQLKREIDRVTNYYDTVRMYQYPVQGMFSITELHRKKWRRCVLKADDTENEGGINPSKENF</sequence>
<comment type="caution">
    <text evidence="1">The sequence shown here is derived from an EMBL/GenBank/DDBJ whole genome shotgun (WGS) entry which is preliminary data.</text>
</comment>
<evidence type="ECO:0000313" key="2">
    <source>
        <dbReference type="EMBL" id="ERK04690.1"/>
    </source>
</evidence>
<evidence type="ECO:0000313" key="1">
    <source>
        <dbReference type="EMBL" id="ERF61216.1"/>
    </source>
</evidence>
<dbReference type="PATRIC" id="fig|1125725.3.peg.735"/>
<dbReference type="RefSeq" id="WP_021329760.1">
    <property type="nucleotide sequence ID" value="NZ_AUZJ01000014.1"/>
</dbReference>
<dbReference type="EMBL" id="AUZJ01000014">
    <property type="protein sequence ID" value="ERF61216.1"/>
    <property type="molecule type" value="Genomic_DNA"/>
</dbReference>
<dbReference type="Proteomes" id="UP000016412">
    <property type="component" value="Unassembled WGS sequence"/>
</dbReference>
<evidence type="ECO:0000313" key="4">
    <source>
        <dbReference type="Proteomes" id="UP000016646"/>
    </source>
</evidence>
<accession>U2MSQ8</accession>
<keyword evidence="4" id="KW-1185">Reference proteome</keyword>
<dbReference type="EMBL" id="AVQI01000016">
    <property type="protein sequence ID" value="ERK04690.1"/>
    <property type="molecule type" value="Genomic_DNA"/>
</dbReference>